<dbReference type="FunFam" id="1.10.10.60:FF:000092">
    <property type="entry name" value="Trihelix transcription factor GT-2"/>
    <property type="match status" value="1"/>
</dbReference>
<evidence type="ECO:0000256" key="3">
    <source>
        <dbReference type="ARBA" id="ARBA00023015"/>
    </source>
</evidence>
<evidence type="ECO:0000256" key="6">
    <source>
        <dbReference type="ARBA" id="ARBA00023242"/>
    </source>
</evidence>
<gene>
    <name evidence="9" type="ORF">KC19_11G121100</name>
</gene>
<feature type="compositionally biased region" description="Low complexity" evidence="7">
    <location>
        <begin position="724"/>
        <end position="737"/>
    </location>
</feature>
<feature type="compositionally biased region" description="Low complexity" evidence="7">
    <location>
        <begin position="93"/>
        <end position="144"/>
    </location>
</feature>
<dbReference type="CDD" id="cd12203">
    <property type="entry name" value="GT1"/>
    <property type="match status" value="2"/>
</dbReference>
<dbReference type="Gene3D" id="1.10.10.60">
    <property type="entry name" value="Homeodomain-like"/>
    <property type="match status" value="2"/>
</dbReference>
<dbReference type="AlphaFoldDB" id="A0A8T0GG87"/>
<comment type="caution">
    <text evidence="9">The sequence shown here is derived from an EMBL/GenBank/DDBJ whole genome shotgun (WGS) entry which is preliminary data.</text>
</comment>
<evidence type="ECO:0000256" key="4">
    <source>
        <dbReference type="ARBA" id="ARBA00023125"/>
    </source>
</evidence>
<dbReference type="PROSITE" id="PS50090">
    <property type="entry name" value="MYB_LIKE"/>
    <property type="match status" value="2"/>
</dbReference>
<feature type="domain" description="Myb-like" evidence="8">
    <location>
        <begin position="568"/>
        <end position="625"/>
    </location>
</feature>
<evidence type="ECO:0000256" key="1">
    <source>
        <dbReference type="ARBA" id="ARBA00004123"/>
    </source>
</evidence>
<dbReference type="InterPro" id="IPR001005">
    <property type="entry name" value="SANT/Myb"/>
</dbReference>
<keyword evidence="2" id="KW-0677">Repeat</keyword>
<accession>A0A8T0GG87</accession>
<feature type="compositionally biased region" description="Low complexity" evidence="7">
    <location>
        <begin position="370"/>
        <end position="381"/>
    </location>
</feature>
<evidence type="ECO:0000256" key="5">
    <source>
        <dbReference type="ARBA" id="ARBA00023163"/>
    </source>
</evidence>
<dbReference type="FunFam" id="1.10.10.60:FF:000061">
    <property type="entry name" value="Trihelix transcription factor GT-2"/>
    <property type="match status" value="1"/>
</dbReference>
<keyword evidence="10" id="KW-1185">Reference proteome</keyword>
<dbReference type="EMBL" id="CM026432">
    <property type="protein sequence ID" value="KAG0557334.1"/>
    <property type="molecule type" value="Genomic_DNA"/>
</dbReference>
<dbReference type="InterPro" id="IPR044822">
    <property type="entry name" value="Myb_DNA-bind_4"/>
</dbReference>
<evidence type="ECO:0000313" key="10">
    <source>
        <dbReference type="Proteomes" id="UP000822688"/>
    </source>
</evidence>
<evidence type="ECO:0000259" key="8">
    <source>
        <dbReference type="PROSITE" id="PS50090"/>
    </source>
</evidence>
<feature type="compositionally biased region" description="Polar residues" evidence="7">
    <location>
        <begin position="73"/>
        <end position="83"/>
    </location>
</feature>
<dbReference type="Proteomes" id="UP000822688">
    <property type="component" value="Chromosome 11"/>
</dbReference>
<dbReference type="PANTHER" id="PTHR21654:SF84">
    <property type="entry name" value="SI:DKEY-66I24.7"/>
    <property type="match status" value="1"/>
</dbReference>
<reference evidence="9 10" key="1">
    <citation type="submission" date="2020-06" db="EMBL/GenBank/DDBJ databases">
        <title>WGS assembly of Ceratodon purpureus strain R40.</title>
        <authorList>
            <person name="Carey S.B."/>
            <person name="Jenkins J."/>
            <person name="Shu S."/>
            <person name="Lovell J.T."/>
            <person name="Sreedasyam A."/>
            <person name="Maumus F."/>
            <person name="Tiley G.P."/>
            <person name="Fernandez-Pozo N."/>
            <person name="Barry K."/>
            <person name="Chen C."/>
            <person name="Wang M."/>
            <person name="Lipzen A."/>
            <person name="Daum C."/>
            <person name="Saski C.A."/>
            <person name="Payton A.C."/>
            <person name="Mcbreen J.C."/>
            <person name="Conrad R.E."/>
            <person name="Kollar L.M."/>
            <person name="Olsson S."/>
            <person name="Huttunen S."/>
            <person name="Landis J.B."/>
            <person name="Wickett N.J."/>
            <person name="Johnson M.G."/>
            <person name="Rensing S.A."/>
            <person name="Grimwood J."/>
            <person name="Schmutz J."/>
            <person name="Mcdaniel S.F."/>
        </authorList>
    </citation>
    <scope>NUCLEOTIDE SEQUENCE [LARGE SCALE GENOMIC DNA]</scope>
    <source>
        <strain evidence="9 10">R40</strain>
    </source>
</reference>
<dbReference type="SMART" id="SM00717">
    <property type="entry name" value="SANT"/>
    <property type="match status" value="2"/>
</dbReference>
<dbReference type="PANTHER" id="PTHR21654">
    <property type="entry name" value="FI21293P1"/>
    <property type="match status" value="1"/>
</dbReference>
<name>A0A8T0GG87_CERPU</name>
<feature type="domain" description="Myb-like" evidence="8">
    <location>
        <begin position="238"/>
        <end position="296"/>
    </location>
</feature>
<organism evidence="9 10">
    <name type="scientific">Ceratodon purpureus</name>
    <name type="common">Fire moss</name>
    <name type="synonym">Dicranum purpureum</name>
    <dbReference type="NCBI Taxonomy" id="3225"/>
    <lineage>
        <taxon>Eukaryota</taxon>
        <taxon>Viridiplantae</taxon>
        <taxon>Streptophyta</taxon>
        <taxon>Embryophyta</taxon>
        <taxon>Bryophyta</taxon>
        <taxon>Bryophytina</taxon>
        <taxon>Bryopsida</taxon>
        <taxon>Dicranidae</taxon>
        <taxon>Pseudoditrichales</taxon>
        <taxon>Ditrichaceae</taxon>
        <taxon>Ceratodon</taxon>
    </lineage>
</organism>
<feature type="region of interest" description="Disordered" evidence="7">
    <location>
        <begin position="191"/>
        <end position="216"/>
    </location>
</feature>
<feature type="region of interest" description="Disordered" evidence="7">
    <location>
        <begin position="44"/>
        <end position="177"/>
    </location>
</feature>
<keyword evidence="5" id="KW-0804">Transcription</keyword>
<dbReference type="GO" id="GO:0005634">
    <property type="term" value="C:nucleus"/>
    <property type="evidence" value="ECO:0007669"/>
    <property type="project" value="UniProtKB-SubCell"/>
</dbReference>
<feature type="compositionally biased region" description="Basic and acidic residues" evidence="7">
    <location>
        <begin position="145"/>
        <end position="167"/>
    </location>
</feature>
<comment type="subcellular location">
    <subcellularLocation>
        <location evidence="1">Nucleus</location>
    </subcellularLocation>
</comment>
<feature type="compositionally biased region" description="Basic residues" evidence="7">
    <location>
        <begin position="47"/>
        <end position="63"/>
    </location>
</feature>
<protein>
    <recommendedName>
        <fullName evidence="8">Myb-like domain-containing protein</fullName>
    </recommendedName>
</protein>
<dbReference type="GO" id="GO:0003677">
    <property type="term" value="F:DNA binding"/>
    <property type="evidence" value="ECO:0007669"/>
    <property type="project" value="UniProtKB-KW"/>
</dbReference>
<evidence type="ECO:0000313" key="9">
    <source>
        <dbReference type="EMBL" id="KAG0557334.1"/>
    </source>
</evidence>
<evidence type="ECO:0000256" key="2">
    <source>
        <dbReference type="ARBA" id="ARBA00022737"/>
    </source>
</evidence>
<keyword evidence="6" id="KW-0539">Nucleus</keyword>
<keyword evidence="4" id="KW-0238">DNA-binding</keyword>
<dbReference type="GO" id="GO:0010468">
    <property type="term" value="P:regulation of gene expression"/>
    <property type="evidence" value="ECO:0007669"/>
    <property type="project" value="UniProtKB-ARBA"/>
</dbReference>
<feature type="region of interest" description="Disordered" evidence="7">
    <location>
        <begin position="358"/>
        <end position="415"/>
    </location>
</feature>
<keyword evidence="3" id="KW-0805">Transcription regulation</keyword>
<dbReference type="Pfam" id="PF13837">
    <property type="entry name" value="Myb_DNA-bind_4"/>
    <property type="match status" value="2"/>
</dbReference>
<feature type="region of interest" description="Disordered" evidence="7">
    <location>
        <begin position="724"/>
        <end position="760"/>
    </location>
</feature>
<feature type="compositionally biased region" description="Acidic residues" evidence="7">
    <location>
        <begin position="382"/>
        <end position="391"/>
    </location>
</feature>
<feature type="compositionally biased region" description="Low complexity" evidence="7">
    <location>
        <begin position="168"/>
        <end position="177"/>
    </location>
</feature>
<evidence type="ECO:0000256" key="7">
    <source>
        <dbReference type="SAM" id="MobiDB-lite"/>
    </source>
</evidence>
<proteinExistence type="predicted"/>
<sequence>MQNSGQYGVSDAPQYVVGRQAAPPHIFSISHDNISIAPPAAHALHAQQHHLPHHLQAQHHHYGPHPGHQPHPSLQQIHQTQHPQFPLPQHPSQQQQPQQSAQDVQQQHQHQQVHQQQQQAQQQAREAQQAREQQQAREAQQAREQQQREQQQREQQQREQQQREQQQREQQQQQLAQQQAAAQQAMVQQLGLGGPDSPEVPSPGVSRPSPTKYNNQQLVVVAQDDDGLEEEGRSTGGNRWPRQETLALIKIRSEMDANFRDSGLKGPLWEEVSRKLAEQGFQRSAKKCKEKFENVHKYYKKTKDGKAGRQDGKSYRFFSQLEALYGGQQASAAQLDHTDTAAAASLLTGSAVPGRAAGEDYNGLSAQRQSEVSTEVTLSESMSEDDYDEPESGTGGADNQGAKNSKKRKRGAGGSKAEFFESLMKNLVEKQEGMQQKFLEFMERREQERQARDESWRRQEMARVAREHELRVQEQQLAVTRDAALVAFLQKVTGQTLTLPQIPTPSPTPIIPPSIDSVVTPSVLKPHNPHPTVVTPTQPAPTSQQLVTVVNADTDPDRDSPIDPNSKRWPKPEVLTLIKLRSDMEPRFQEAGLKGPLWEEISQGMACLGYNRNQKRCKEKWENINKYFRKTKESNKKRPENAKTCPYFHQLEILYLSGKLGTPHNKQVAKVASADEKATPQNVDHHAVPLAQRIEAAATQGAGNDGDMLMKMLPAAAEAVQNAAASSGNGSSGANAGHLFSSPDNGSSGGTKAHVSEASI</sequence>